<keyword evidence="6" id="KW-1278">Translocase</keyword>
<dbReference type="GO" id="GO:1902600">
    <property type="term" value="P:proton transmembrane transport"/>
    <property type="evidence" value="ECO:0007669"/>
    <property type="project" value="TreeGrafter"/>
</dbReference>
<gene>
    <name evidence="11" type="ORF">EVJ47_08650</name>
</gene>
<dbReference type="PRINTS" id="PR00119">
    <property type="entry name" value="CATATPASE"/>
</dbReference>
<dbReference type="SFLD" id="SFLDG00002">
    <property type="entry name" value="C1.7:_P-type_atpase_like"/>
    <property type="match status" value="1"/>
</dbReference>
<dbReference type="NCBIfam" id="TIGR01494">
    <property type="entry name" value="ATPase_P-type"/>
    <property type="match status" value="2"/>
</dbReference>
<keyword evidence="4" id="KW-0547">Nucleotide-binding</keyword>
<feature type="transmembrane region" description="Helical" evidence="9">
    <location>
        <begin position="751"/>
        <end position="769"/>
    </location>
</feature>
<evidence type="ECO:0000256" key="2">
    <source>
        <dbReference type="ARBA" id="ARBA00005675"/>
    </source>
</evidence>
<evidence type="ECO:0000256" key="6">
    <source>
        <dbReference type="ARBA" id="ARBA00022967"/>
    </source>
</evidence>
<evidence type="ECO:0000259" key="10">
    <source>
        <dbReference type="SMART" id="SM00831"/>
    </source>
</evidence>
<dbReference type="SFLD" id="SFLDS00003">
    <property type="entry name" value="Haloacid_Dehalogenase"/>
    <property type="match status" value="1"/>
</dbReference>
<dbReference type="EMBL" id="SGBD01000006">
    <property type="protein sequence ID" value="RZD13842.1"/>
    <property type="molecule type" value="Genomic_DNA"/>
</dbReference>
<sequence length="816" mass="89544">MNQSLDSGLSAQEAKERLAKFGHNQIFKADRISFFKIVWHEIREPMILLLLAVGFFYSLWGKLHDSLAIFIIIFLMVLAEVYNEFRAKKAIASLEKITAPRTKVKRDGKVQEIASEEIVPGDILVLTRGTKIAADAVLKKAIGAEIDESALTGESFPQRKIAGDEIFAGTILISGEGEAETVKTGKKTKMGEIAATLKELKPPKTALQKAMKSLAGKLVYLALFFSILIPVVGILQGEDLRRMVLTGLLIAFVTIPEELPIIITMVLGLGTYALSKHNFLIKEIKSAEILGNATCIVTDKTGTVTVGKMNIDKIYPEAKEDEILKNALGATTEYSFSHIEQSIKERAVKKSLLFSPGEILAQSNIDNNRKTKAVVRKDKEVIKLYVSGSPEEVFSKSSYIDNETKAMLEKETSRGKRVIATASKRLSPHQNDFDFDAMEKEMDFAGLISFEDPPRKGVKETIGIAKKAGIRTIMVTGDHPLTAGYIAEKVGIFGTDKVMTGDDLDKLSDNDIKTVLKETSVFARTAAGHKYRIVKILQEMGEVVAVTGDGINDVLALKAADIGIAMGQKGTDVAKDAAGIVLADDNYITLTHGIFEGRKFFDNLLKAVKYYLSVKTGLVLIFFTAVLLGLPLPFSPIQIIVLELFVDLGASAGFVAEPEEKGIYLRPPQKSEENMFGGKSIRDVLLKGTVLFFAVMAAYFWARIQGFDIGKIQTFAFSAWIFAHISLAFVSRSDKESVFSLGLLKNGTIDIWGAGAITFLMAAVYIPVFGERFNLVQISFVQLMTIFSATIFIVGLLEIKKLIGKTWLKYPAGLEV</sequence>
<comment type="caution">
    <text evidence="11">The sequence shown here is derived from an EMBL/GenBank/DDBJ whole genome shotgun (WGS) entry which is preliminary data.</text>
</comment>
<dbReference type="AlphaFoldDB" id="A0A519B963"/>
<dbReference type="SUPFAM" id="SSF81653">
    <property type="entry name" value="Calcium ATPase, transduction domain A"/>
    <property type="match status" value="1"/>
</dbReference>
<evidence type="ECO:0000313" key="12">
    <source>
        <dbReference type="Proteomes" id="UP000320813"/>
    </source>
</evidence>
<dbReference type="GO" id="GO:0006883">
    <property type="term" value="P:intracellular sodium ion homeostasis"/>
    <property type="evidence" value="ECO:0007669"/>
    <property type="project" value="TreeGrafter"/>
</dbReference>
<dbReference type="InterPro" id="IPR036412">
    <property type="entry name" value="HAD-like_sf"/>
</dbReference>
<reference evidence="11 12" key="1">
    <citation type="submission" date="2019-01" db="EMBL/GenBank/DDBJ databases">
        <title>Insights into ecological role of a new deltaproteobacterial order Candidatus Sinidesulfobacterales (Sva0485) by metagenomics and metatranscriptomics.</title>
        <authorList>
            <person name="Tan S."/>
            <person name="Liu J."/>
            <person name="Fang Y."/>
            <person name="Hedlund B.P."/>
            <person name="Lian Z.H."/>
            <person name="Huang L.Y."/>
            <person name="Li J.T."/>
            <person name="Huang L.N."/>
            <person name="Li W.J."/>
            <person name="Jiang H.C."/>
            <person name="Dong H.L."/>
            <person name="Shu W.S."/>
        </authorList>
    </citation>
    <scope>NUCLEOTIDE SEQUENCE [LARGE SCALE GENOMIC DNA]</scope>
    <source>
        <strain evidence="11">AP3</strain>
    </source>
</reference>
<dbReference type="GO" id="GO:0005886">
    <property type="term" value="C:plasma membrane"/>
    <property type="evidence" value="ECO:0007669"/>
    <property type="project" value="TreeGrafter"/>
</dbReference>
<dbReference type="PANTHER" id="PTHR43294:SF20">
    <property type="entry name" value="P-TYPE ATPASE"/>
    <property type="match status" value="1"/>
</dbReference>
<dbReference type="GO" id="GO:0005524">
    <property type="term" value="F:ATP binding"/>
    <property type="evidence" value="ECO:0007669"/>
    <property type="project" value="UniProtKB-KW"/>
</dbReference>
<protein>
    <submittedName>
        <fullName evidence="11">Cation-transporting P-type ATPase</fullName>
    </submittedName>
</protein>
<evidence type="ECO:0000256" key="5">
    <source>
        <dbReference type="ARBA" id="ARBA00022840"/>
    </source>
</evidence>
<feature type="transmembrane region" description="Helical" evidence="9">
    <location>
        <begin position="775"/>
        <end position="797"/>
    </location>
</feature>
<dbReference type="InterPro" id="IPR006068">
    <property type="entry name" value="ATPase_P-typ_cation-transptr_C"/>
</dbReference>
<dbReference type="GO" id="GO:1990573">
    <property type="term" value="P:potassium ion import across plasma membrane"/>
    <property type="evidence" value="ECO:0007669"/>
    <property type="project" value="TreeGrafter"/>
</dbReference>
<dbReference type="GO" id="GO:0016887">
    <property type="term" value="F:ATP hydrolysis activity"/>
    <property type="evidence" value="ECO:0007669"/>
    <property type="project" value="InterPro"/>
</dbReference>
<feature type="transmembrane region" description="Helical" evidence="9">
    <location>
        <begin position="684"/>
        <end position="702"/>
    </location>
</feature>
<dbReference type="InterPro" id="IPR023299">
    <property type="entry name" value="ATPase_P-typ_cyto_dom_N"/>
</dbReference>
<dbReference type="InterPro" id="IPR001757">
    <property type="entry name" value="P_typ_ATPase"/>
</dbReference>
<comment type="similarity">
    <text evidence="2">Belongs to the cation transport ATPase (P-type) (TC 3.A.3) family. Type IIA subfamily.</text>
</comment>
<dbReference type="InterPro" id="IPR050510">
    <property type="entry name" value="Cation_transp_ATPase_P-type"/>
</dbReference>
<feature type="transmembrane region" description="Helical" evidence="9">
    <location>
        <begin position="218"/>
        <end position="236"/>
    </location>
</feature>
<feature type="domain" description="Cation-transporting P-type ATPase N-terminal" evidence="10">
    <location>
        <begin position="1"/>
        <end position="62"/>
    </location>
</feature>
<dbReference type="Gene3D" id="3.40.50.1000">
    <property type="entry name" value="HAD superfamily/HAD-like"/>
    <property type="match status" value="2"/>
</dbReference>
<dbReference type="SMART" id="SM00831">
    <property type="entry name" value="Cation_ATPase_N"/>
    <property type="match status" value="1"/>
</dbReference>
<proteinExistence type="inferred from homology"/>
<comment type="subcellular location">
    <subcellularLocation>
        <location evidence="1">Membrane</location>
        <topology evidence="1">Multi-pass membrane protein</topology>
    </subcellularLocation>
</comment>
<dbReference type="GO" id="GO:0030007">
    <property type="term" value="P:intracellular potassium ion homeostasis"/>
    <property type="evidence" value="ECO:0007669"/>
    <property type="project" value="TreeGrafter"/>
</dbReference>
<keyword evidence="8 9" id="KW-0472">Membrane</keyword>
<dbReference type="Pfam" id="PF00702">
    <property type="entry name" value="Hydrolase"/>
    <property type="match status" value="1"/>
</dbReference>
<dbReference type="InterPro" id="IPR018303">
    <property type="entry name" value="ATPase_P-typ_P_site"/>
</dbReference>
<dbReference type="Proteomes" id="UP000320813">
    <property type="component" value="Unassembled WGS sequence"/>
</dbReference>
<dbReference type="InterPro" id="IPR008250">
    <property type="entry name" value="ATPase_P-typ_transduc_dom_A_sf"/>
</dbReference>
<name>A0A519B963_9DELT</name>
<dbReference type="GO" id="GO:0005391">
    <property type="term" value="F:P-type sodium:potassium-exchanging transporter activity"/>
    <property type="evidence" value="ECO:0007669"/>
    <property type="project" value="TreeGrafter"/>
</dbReference>
<dbReference type="Gene3D" id="3.40.1110.10">
    <property type="entry name" value="Calcium-transporting ATPase, cytoplasmic domain N"/>
    <property type="match status" value="2"/>
</dbReference>
<dbReference type="PRINTS" id="PR00120">
    <property type="entry name" value="HATPASE"/>
</dbReference>
<evidence type="ECO:0000256" key="1">
    <source>
        <dbReference type="ARBA" id="ARBA00004141"/>
    </source>
</evidence>
<feature type="transmembrane region" description="Helical" evidence="9">
    <location>
        <begin position="714"/>
        <end position="730"/>
    </location>
</feature>
<dbReference type="PANTHER" id="PTHR43294">
    <property type="entry name" value="SODIUM/POTASSIUM-TRANSPORTING ATPASE SUBUNIT ALPHA"/>
    <property type="match status" value="1"/>
</dbReference>
<evidence type="ECO:0000256" key="7">
    <source>
        <dbReference type="ARBA" id="ARBA00022989"/>
    </source>
</evidence>
<dbReference type="InterPro" id="IPR044492">
    <property type="entry name" value="P_typ_ATPase_HD_dom"/>
</dbReference>
<dbReference type="Pfam" id="PF00122">
    <property type="entry name" value="E1-E2_ATPase"/>
    <property type="match status" value="1"/>
</dbReference>
<keyword evidence="3 9" id="KW-0812">Transmembrane</keyword>
<dbReference type="InterPro" id="IPR004014">
    <property type="entry name" value="ATPase_P-typ_cation-transptr_N"/>
</dbReference>
<dbReference type="GO" id="GO:0036376">
    <property type="term" value="P:sodium ion export across plasma membrane"/>
    <property type="evidence" value="ECO:0007669"/>
    <property type="project" value="TreeGrafter"/>
</dbReference>
<dbReference type="Gene3D" id="1.20.1110.10">
    <property type="entry name" value="Calcium-transporting ATPase, transmembrane domain"/>
    <property type="match status" value="3"/>
</dbReference>
<dbReference type="SUPFAM" id="SSF56784">
    <property type="entry name" value="HAD-like"/>
    <property type="match status" value="1"/>
</dbReference>
<dbReference type="InterPro" id="IPR059000">
    <property type="entry name" value="ATPase_P-type_domA"/>
</dbReference>
<dbReference type="Pfam" id="PF00689">
    <property type="entry name" value="Cation_ATPase_C"/>
    <property type="match status" value="1"/>
</dbReference>
<dbReference type="InterPro" id="IPR023298">
    <property type="entry name" value="ATPase_P-typ_TM_dom_sf"/>
</dbReference>
<accession>A0A519B963</accession>
<evidence type="ECO:0000313" key="11">
    <source>
        <dbReference type="EMBL" id="RZD13842.1"/>
    </source>
</evidence>
<organism evidence="11 12">
    <name type="scientific">Candidatus Acidulodesulfobacterium ferriphilum</name>
    <dbReference type="NCBI Taxonomy" id="2597223"/>
    <lineage>
        <taxon>Bacteria</taxon>
        <taxon>Deltaproteobacteria</taxon>
        <taxon>Candidatus Acidulodesulfobacterales</taxon>
        <taxon>Candidatus Acidulodesulfobacterium</taxon>
    </lineage>
</organism>
<keyword evidence="7 9" id="KW-1133">Transmembrane helix</keyword>
<evidence type="ECO:0000256" key="8">
    <source>
        <dbReference type="ARBA" id="ARBA00023136"/>
    </source>
</evidence>
<dbReference type="PROSITE" id="PS00154">
    <property type="entry name" value="ATPASE_E1_E2"/>
    <property type="match status" value="1"/>
</dbReference>
<feature type="transmembrane region" description="Helical" evidence="9">
    <location>
        <begin position="248"/>
        <end position="274"/>
    </location>
</feature>
<keyword evidence="5" id="KW-0067">ATP-binding</keyword>
<evidence type="ECO:0000256" key="4">
    <source>
        <dbReference type="ARBA" id="ARBA00022741"/>
    </source>
</evidence>
<dbReference type="SFLD" id="SFLDF00027">
    <property type="entry name" value="p-type_atpase"/>
    <property type="match status" value="1"/>
</dbReference>
<dbReference type="Pfam" id="PF00690">
    <property type="entry name" value="Cation_ATPase_N"/>
    <property type="match status" value="1"/>
</dbReference>
<dbReference type="Gene3D" id="2.70.150.10">
    <property type="entry name" value="Calcium-transporting ATPase, cytoplasmic transduction domain A"/>
    <property type="match status" value="1"/>
</dbReference>
<feature type="transmembrane region" description="Helical" evidence="9">
    <location>
        <begin position="66"/>
        <end position="83"/>
    </location>
</feature>
<dbReference type="SUPFAM" id="SSF81665">
    <property type="entry name" value="Calcium ATPase, transmembrane domain M"/>
    <property type="match status" value="1"/>
</dbReference>
<dbReference type="InterPro" id="IPR023214">
    <property type="entry name" value="HAD_sf"/>
</dbReference>
<feature type="transmembrane region" description="Helical" evidence="9">
    <location>
        <begin position="608"/>
        <end position="630"/>
    </location>
</feature>
<evidence type="ECO:0000256" key="9">
    <source>
        <dbReference type="SAM" id="Phobius"/>
    </source>
</evidence>
<evidence type="ECO:0000256" key="3">
    <source>
        <dbReference type="ARBA" id="ARBA00022692"/>
    </source>
</evidence>
<feature type="transmembrane region" description="Helical" evidence="9">
    <location>
        <begin position="636"/>
        <end position="656"/>
    </location>
</feature>